<evidence type="ECO:0000313" key="2">
    <source>
        <dbReference type="Proteomes" id="UP000293360"/>
    </source>
</evidence>
<organism evidence="1 2">
    <name type="scientific">Monosporascus ibericus</name>
    <dbReference type="NCBI Taxonomy" id="155417"/>
    <lineage>
        <taxon>Eukaryota</taxon>
        <taxon>Fungi</taxon>
        <taxon>Dikarya</taxon>
        <taxon>Ascomycota</taxon>
        <taxon>Pezizomycotina</taxon>
        <taxon>Sordariomycetes</taxon>
        <taxon>Xylariomycetidae</taxon>
        <taxon>Xylariales</taxon>
        <taxon>Xylariales incertae sedis</taxon>
        <taxon>Monosporascus</taxon>
    </lineage>
</organism>
<name>A0A4Q4T1D1_9PEZI</name>
<gene>
    <name evidence="1" type="ORF">DL764_008097</name>
</gene>
<dbReference type="Proteomes" id="UP000293360">
    <property type="component" value="Unassembled WGS sequence"/>
</dbReference>
<proteinExistence type="predicted"/>
<protein>
    <submittedName>
        <fullName evidence="1">Uncharacterized protein</fullName>
    </submittedName>
</protein>
<reference evidence="1 2" key="1">
    <citation type="submission" date="2018-06" db="EMBL/GenBank/DDBJ databases">
        <title>Complete Genomes of Monosporascus.</title>
        <authorList>
            <person name="Robinson A.J."/>
            <person name="Natvig D.O."/>
        </authorList>
    </citation>
    <scope>NUCLEOTIDE SEQUENCE [LARGE SCALE GENOMIC DNA]</scope>
    <source>
        <strain evidence="1 2">CBS 110550</strain>
    </source>
</reference>
<dbReference type="OrthoDB" id="5413827at2759"/>
<comment type="caution">
    <text evidence="1">The sequence shown here is derived from an EMBL/GenBank/DDBJ whole genome shotgun (WGS) entry which is preliminary data.</text>
</comment>
<dbReference type="AlphaFoldDB" id="A0A4Q4T1D1"/>
<accession>A0A4Q4T1D1</accession>
<evidence type="ECO:0000313" key="1">
    <source>
        <dbReference type="EMBL" id="RYO92706.1"/>
    </source>
</evidence>
<keyword evidence="2" id="KW-1185">Reference proteome</keyword>
<sequence>MKSQLPLTPRSCGNGGFPFMSLPFEIRLTGLPSSLLRVSKELYYECRELLFIEGEFAFLTWFSSGVWAARWFMTALQPWQRDIMRYVRLEVFTTDLQGTYVDEWEELCVLWSQGLRGLRLKILGGGAALLGTGVGGGSSKKNLSTVQVNDAEGNVAPWIPRGLKLMTRLEQLEVELLIPNWDNRMKLDWCHSLEEALNEPEIASHDPIRVICVEEVED</sequence>
<dbReference type="EMBL" id="QJNU01000602">
    <property type="protein sequence ID" value="RYO92706.1"/>
    <property type="molecule type" value="Genomic_DNA"/>
</dbReference>